<gene>
    <name evidence="2" type="ORF">Daus18300_009229</name>
</gene>
<comment type="caution">
    <text evidence="2">The sequence shown here is derived from an EMBL/GenBank/DDBJ whole genome shotgun (WGS) entry which is preliminary data.</text>
</comment>
<proteinExistence type="predicted"/>
<evidence type="ECO:0000313" key="2">
    <source>
        <dbReference type="EMBL" id="KAL1860455.1"/>
    </source>
</evidence>
<evidence type="ECO:0000313" key="3">
    <source>
        <dbReference type="Proteomes" id="UP001583177"/>
    </source>
</evidence>
<keyword evidence="3" id="KW-1185">Reference proteome</keyword>
<dbReference type="EMBL" id="JAWRVE010000092">
    <property type="protein sequence ID" value="KAL1860455.1"/>
    <property type="molecule type" value="Genomic_DNA"/>
</dbReference>
<reference evidence="2 3" key="1">
    <citation type="journal article" date="2024" name="IMA Fungus">
        <title>IMA Genome - F19 : A genome assembly and annotation guide to empower mycologists, including annotated draft genome sequences of Ceratocystis pirilliformis, Diaporthe australafricana, Fusarium ophioides, Paecilomyces lecythidis, and Sporothrix stenoceras.</title>
        <authorList>
            <person name="Aylward J."/>
            <person name="Wilson A.M."/>
            <person name="Visagie C.M."/>
            <person name="Spraker J."/>
            <person name="Barnes I."/>
            <person name="Buitendag C."/>
            <person name="Ceriani C."/>
            <person name="Del Mar Angel L."/>
            <person name="du Plessis D."/>
            <person name="Fuchs T."/>
            <person name="Gasser K."/>
            <person name="Kramer D."/>
            <person name="Li W."/>
            <person name="Munsamy K."/>
            <person name="Piso A."/>
            <person name="Price J.L."/>
            <person name="Sonnekus B."/>
            <person name="Thomas C."/>
            <person name="van der Nest A."/>
            <person name="van Dijk A."/>
            <person name="van Heerden A."/>
            <person name="van Vuuren N."/>
            <person name="Yilmaz N."/>
            <person name="Duong T.A."/>
            <person name="van der Merwe N.A."/>
            <person name="Wingfield M.J."/>
            <person name="Wingfield B.D."/>
        </authorList>
    </citation>
    <scope>NUCLEOTIDE SEQUENCE [LARGE SCALE GENOMIC DNA]</scope>
    <source>
        <strain evidence="2 3">CMW 18300</strain>
    </source>
</reference>
<name>A0ABR3WF07_9PEZI</name>
<evidence type="ECO:0000256" key="1">
    <source>
        <dbReference type="SAM" id="MobiDB-lite"/>
    </source>
</evidence>
<feature type="region of interest" description="Disordered" evidence="1">
    <location>
        <begin position="1"/>
        <end position="43"/>
    </location>
</feature>
<feature type="compositionally biased region" description="Basic and acidic residues" evidence="1">
    <location>
        <begin position="143"/>
        <end position="152"/>
    </location>
</feature>
<accession>A0ABR3WF07</accession>
<organism evidence="2 3">
    <name type="scientific">Diaporthe australafricana</name>
    <dbReference type="NCBI Taxonomy" id="127596"/>
    <lineage>
        <taxon>Eukaryota</taxon>
        <taxon>Fungi</taxon>
        <taxon>Dikarya</taxon>
        <taxon>Ascomycota</taxon>
        <taxon>Pezizomycotina</taxon>
        <taxon>Sordariomycetes</taxon>
        <taxon>Sordariomycetidae</taxon>
        <taxon>Diaporthales</taxon>
        <taxon>Diaporthaceae</taxon>
        <taxon>Diaporthe</taxon>
    </lineage>
</organism>
<protein>
    <submittedName>
        <fullName evidence="2">Uncharacterized protein</fullName>
    </submittedName>
</protein>
<feature type="region of interest" description="Disordered" evidence="1">
    <location>
        <begin position="115"/>
        <end position="152"/>
    </location>
</feature>
<sequence>MVSWLRKSYSMPKTNSLARESGKDKTKNPDASNSPDGGRPLVKASTDYAMYNHAVDRPGQPERVPVCIHAYNLDWDELLRVLRVAYPNHEFPDNLGVEDHYKIYVPRQLTDEEKGKIERLRKSHRDRVDQAAGKKVKRGGNGLKDEAEGGAS</sequence>
<dbReference type="Proteomes" id="UP001583177">
    <property type="component" value="Unassembled WGS sequence"/>
</dbReference>